<dbReference type="InterPro" id="IPR036019">
    <property type="entry name" value="MscL_channel"/>
</dbReference>
<dbReference type="Gene3D" id="1.10.1200.120">
    <property type="entry name" value="Large-conductance mechanosensitive channel, MscL, domain 1"/>
    <property type="match status" value="1"/>
</dbReference>
<evidence type="ECO:0000313" key="12">
    <source>
        <dbReference type="Proteomes" id="UP000004322"/>
    </source>
</evidence>
<comment type="function">
    <text evidence="10">Channel that opens in response to stretch forces in the membrane lipid bilayer. May participate in the regulation of osmotic pressure changes within the cell.</text>
</comment>
<dbReference type="SUPFAM" id="SSF81330">
    <property type="entry name" value="Gated mechanosensitive channel"/>
    <property type="match status" value="1"/>
</dbReference>
<sequence length="135" mass="14570">MKGIQFFKMIKELKDFLFKGNVLDLAVAVVMGAAFNAIITSLVGDIITPLILNPVVKAAGVENLSKLTWNGITYGSFLSAVLNFLIVGTTLFFIVKAGNKAIALNKKQEDEAAEAAGPSQEELLTEIRDLLAKEK</sequence>
<gene>
    <name evidence="10" type="primary">mscL</name>
    <name evidence="11" type="ORF">STRCR_1157</name>
</gene>
<dbReference type="InterPro" id="IPR001185">
    <property type="entry name" value="MS_channel"/>
</dbReference>
<evidence type="ECO:0000313" key="11">
    <source>
        <dbReference type="EMBL" id="EHI74425.1"/>
    </source>
</evidence>
<evidence type="ECO:0000256" key="7">
    <source>
        <dbReference type="ARBA" id="ARBA00023065"/>
    </source>
</evidence>
<reference evidence="11" key="1">
    <citation type="submission" date="2011-07" db="EMBL/GenBank/DDBJ databases">
        <authorList>
            <person name="Stanhope M.J."/>
            <person name="Durkin A.S."/>
            <person name="Hostetler J."/>
            <person name="Kim M."/>
            <person name="Radune D."/>
            <person name="Singh I."/>
            <person name="Town C.D."/>
        </authorList>
    </citation>
    <scope>NUCLEOTIDE SEQUENCE [LARGE SCALE GENOMIC DNA]</scope>
    <source>
        <strain evidence="11">HS-6</strain>
    </source>
</reference>
<evidence type="ECO:0000256" key="8">
    <source>
        <dbReference type="ARBA" id="ARBA00023136"/>
    </source>
</evidence>
<dbReference type="eggNOG" id="COG1970">
    <property type="taxonomic scope" value="Bacteria"/>
</dbReference>
<evidence type="ECO:0000256" key="5">
    <source>
        <dbReference type="ARBA" id="ARBA00022692"/>
    </source>
</evidence>
<evidence type="ECO:0000256" key="10">
    <source>
        <dbReference type="HAMAP-Rule" id="MF_00115"/>
    </source>
</evidence>
<dbReference type="HAMAP" id="MF_00115">
    <property type="entry name" value="MscL"/>
    <property type="match status" value="1"/>
</dbReference>
<keyword evidence="4 10" id="KW-1003">Cell membrane</keyword>
<comment type="caution">
    <text evidence="11">The sequence shown here is derived from an EMBL/GenBank/DDBJ whole genome shotgun (WGS) entry which is preliminary data.</text>
</comment>
<comment type="subunit">
    <text evidence="10">Homopentamer.</text>
</comment>
<dbReference type="InterPro" id="IPR019823">
    <property type="entry name" value="Mechanosensitive_channel_CS"/>
</dbReference>
<dbReference type="GO" id="GO:0008381">
    <property type="term" value="F:mechanosensitive monoatomic ion channel activity"/>
    <property type="evidence" value="ECO:0007669"/>
    <property type="project" value="UniProtKB-UniRule"/>
</dbReference>
<dbReference type="AlphaFoldDB" id="G5JTR0"/>
<evidence type="ECO:0000256" key="4">
    <source>
        <dbReference type="ARBA" id="ARBA00022475"/>
    </source>
</evidence>
<dbReference type="PANTHER" id="PTHR30266:SF2">
    <property type="entry name" value="LARGE-CONDUCTANCE MECHANOSENSITIVE CHANNEL"/>
    <property type="match status" value="1"/>
</dbReference>
<dbReference type="PRINTS" id="PR01264">
    <property type="entry name" value="MECHCHANNEL"/>
</dbReference>
<dbReference type="Proteomes" id="UP000004322">
    <property type="component" value="Unassembled WGS sequence"/>
</dbReference>
<name>G5JTR0_STRCG</name>
<keyword evidence="3 10" id="KW-0813">Transport</keyword>
<evidence type="ECO:0000256" key="2">
    <source>
        <dbReference type="ARBA" id="ARBA00007254"/>
    </source>
</evidence>
<feature type="transmembrane region" description="Helical" evidence="10">
    <location>
        <begin position="72"/>
        <end position="95"/>
    </location>
</feature>
<comment type="subcellular location">
    <subcellularLocation>
        <location evidence="1 10">Cell membrane</location>
        <topology evidence="1 10">Multi-pass membrane protein</topology>
    </subcellularLocation>
</comment>
<dbReference type="InterPro" id="IPR037673">
    <property type="entry name" value="MSC/AndL"/>
</dbReference>
<dbReference type="GO" id="GO:0005886">
    <property type="term" value="C:plasma membrane"/>
    <property type="evidence" value="ECO:0007669"/>
    <property type="project" value="UniProtKB-SubCell"/>
</dbReference>
<evidence type="ECO:0000256" key="9">
    <source>
        <dbReference type="ARBA" id="ARBA00023303"/>
    </source>
</evidence>
<dbReference type="PANTHER" id="PTHR30266">
    <property type="entry name" value="MECHANOSENSITIVE CHANNEL MSCL"/>
    <property type="match status" value="1"/>
</dbReference>
<protein>
    <recommendedName>
        <fullName evidence="10">Large-conductance mechanosensitive channel</fullName>
    </recommendedName>
</protein>
<evidence type="ECO:0000256" key="3">
    <source>
        <dbReference type="ARBA" id="ARBA00022448"/>
    </source>
</evidence>
<evidence type="ECO:0000256" key="1">
    <source>
        <dbReference type="ARBA" id="ARBA00004651"/>
    </source>
</evidence>
<proteinExistence type="inferred from homology"/>
<comment type="similarity">
    <text evidence="2 10">Belongs to the MscL family.</text>
</comment>
<keyword evidence="8 10" id="KW-0472">Membrane</keyword>
<evidence type="ECO:0000256" key="6">
    <source>
        <dbReference type="ARBA" id="ARBA00022989"/>
    </source>
</evidence>
<feature type="transmembrane region" description="Helical" evidence="10">
    <location>
        <begin position="21"/>
        <end position="52"/>
    </location>
</feature>
<dbReference type="PROSITE" id="PS01327">
    <property type="entry name" value="MSCL"/>
    <property type="match status" value="1"/>
</dbReference>
<keyword evidence="12" id="KW-1185">Reference proteome</keyword>
<keyword evidence="5 10" id="KW-0812">Transmembrane</keyword>
<dbReference type="Pfam" id="PF01741">
    <property type="entry name" value="MscL"/>
    <property type="match status" value="1"/>
</dbReference>
<dbReference type="EMBL" id="AEUV02000002">
    <property type="protein sequence ID" value="EHI74425.1"/>
    <property type="molecule type" value="Genomic_DNA"/>
</dbReference>
<dbReference type="NCBIfam" id="TIGR00220">
    <property type="entry name" value="mscL"/>
    <property type="match status" value="1"/>
</dbReference>
<dbReference type="STRING" id="873449.STRCR_1157"/>
<organism evidence="11 12">
    <name type="scientific">Streptococcus criceti HS-6</name>
    <dbReference type="NCBI Taxonomy" id="873449"/>
    <lineage>
        <taxon>Bacteria</taxon>
        <taxon>Bacillati</taxon>
        <taxon>Bacillota</taxon>
        <taxon>Bacilli</taxon>
        <taxon>Lactobacillales</taxon>
        <taxon>Streptococcaceae</taxon>
        <taxon>Streptococcus</taxon>
    </lineage>
</organism>
<keyword evidence="6 10" id="KW-1133">Transmembrane helix</keyword>
<accession>G5JTR0</accession>
<keyword evidence="7 10" id="KW-0406">Ion transport</keyword>
<keyword evidence="9 10" id="KW-0407">Ion channel</keyword>